<keyword evidence="2" id="KW-1185">Reference proteome</keyword>
<organism evidence="1 2">
    <name type="scientific">Mycena maculata</name>
    <dbReference type="NCBI Taxonomy" id="230809"/>
    <lineage>
        <taxon>Eukaryota</taxon>
        <taxon>Fungi</taxon>
        <taxon>Dikarya</taxon>
        <taxon>Basidiomycota</taxon>
        <taxon>Agaricomycotina</taxon>
        <taxon>Agaricomycetes</taxon>
        <taxon>Agaricomycetidae</taxon>
        <taxon>Agaricales</taxon>
        <taxon>Marasmiineae</taxon>
        <taxon>Mycenaceae</taxon>
        <taxon>Mycena</taxon>
    </lineage>
</organism>
<feature type="non-terminal residue" evidence="1">
    <location>
        <position position="51"/>
    </location>
</feature>
<dbReference type="Proteomes" id="UP001215280">
    <property type="component" value="Unassembled WGS sequence"/>
</dbReference>
<sequence length="51" mass="5980">VKLLNLDQRFARRAAQFVDAYNKGFDGKWAAWASRKYPGQRTYPEALMMEL</sequence>
<dbReference type="EMBL" id="JARJLG010000030">
    <property type="protein sequence ID" value="KAJ7767519.1"/>
    <property type="molecule type" value="Genomic_DNA"/>
</dbReference>
<dbReference type="AlphaFoldDB" id="A0AAD7JLN6"/>
<evidence type="ECO:0000313" key="1">
    <source>
        <dbReference type="EMBL" id="KAJ7767519.1"/>
    </source>
</evidence>
<proteinExistence type="predicted"/>
<protein>
    <submittedName>
        <fullName evidence="1">Uncharacterized protein</fullName>
    </submittedName>
</protein>
<feature type="non-terminal residue" evidence="1">
    <location>
        <position position="1"/>
    </location>
</feature>
<name>A0AAD7JLN6_9AGAR</name>
<gene>
    <name evidence="1" type="ORF">DFH07DRAFT_725923</name>
</gene>
<reference evidence="1" key="1">
    <citation type="submission" date="2023-03" db="EMBL/GenBank/DDBJ databases">
        <title>Massive genome expansion in bonnet fungi (Mycena s.s.) driven by repeated elements and novel gene families across ecological guilds.</title>
        <authorList>
            <consortium name="Lawrence Berkeley National Laboratory"/>
            <person name="Harder C.B."/>
            <person name="Miyauchi S."/>
            <person name="Viragh M."/>
            <person name="Kuo A."/>
            <person name="Thoen E."/>
            <person name="Andreopoulos B."/>
            <person name="Lu D."/>
            <person name="Skrede I."/>
            <person name="Drula E."/>
            <person name="Henrissat B."/>
            <person name="Morin E."/>
            <person name="Kohler A."/>
            <person name="Barry K."/>
            <person name="LaButti K."/>
            <person name="Morin E."/>
            <person name="Salamov A."/>
            <person name="Lipzen A."/>
            <person name="Mereny Z."/>
            <person name="Hegedus B."/>
            <person name="Baldrian P."/>
            <person name="Stursova M."/>
            <person name="Weitz H."/>
            <person name="Taylor A."/>
            <person name="Grigoriev I.V."/>
            <person name="Nagy L.G."/>
            <person name="Martin F."/>
            <person name="Kauserud H."/>
        </authorList>
    </citation>
    <scope>NUCLEOTIDE SEQUENCE</scope>
    <source>
        <strain evidence="1">CBHHK188m</strain>
    </source>
</reference>
<evidence type="ECO:0000313" key="2">
    <source>
        <dbReference type="Proteomes" id="UP001215280"/>
    </source>
</evidence>
<accession>A0AAD7JLN6</accession>
<comment type="caution">
    <text evidence="1">The sequence shown here is derived from an EMBL/GenBank/DDBJ whole genome shotgun (WGS) entry which is preliminary data.</text>
</comment>